<feature type="non-terminal residue" evidence="2">
    <location>
        <position position="68"/>
    </location>
</feature>
<protein>
    <submittedName>
        <fullName evidence="2">Uncharacterized protein</fullName>
    </submittedName>
</protein>
<dbReference type="EMBL" id="JAAAHW010010461">
    <property type="protein sequence ID" value="KAF9925723.1"/>
    <property type="molecule type" value="Genomic_DNA"/>
</dbReference>
<dbReference type="Proteomes" id="UP000749646">
    <property type="component" value="Unassembled WGS sequence"/>
</dbReference>
<evidence type="ECO:0000313" key="3">
    <source>
        <dbReference type="Proteomes" id="UP000749646"/>
    </source>
</evidence>
<feature type="non-terminal residue" evidence="2">
    <location>
        <position position="1"/>
    </location>
</feature>
<feature type="compositionally biased region" description="Basic residues" evidence="1">
    <location>
        <begin position="40"/>
        <end position="59"/>
    </location>
</feature>
<evidence type="ECO:0000256" key="1">
    <source>
        <dbReference type="SAM" id="MobiDB-lite"/>
    </source>
</evidence>
<evidence type="ECO:0000313" key="2">
    <source>
        <dbReference type="EMBL" id="KAF9925723.1"/>
    </source>
</evidence>
<gene>
    <name evidence="2" type="ORF">BGZ65_007601</name>
</gene>
<comment type="caution">
    <text evidence="2">The sequence shown here is derived from an EMBL/GenBank/DDBJ whole genome shotgun (WGS) entry which is preliminary data.</text>
</comment>
<dbReference type="AlphaFoldDB" id="A0A9P6IJC3"/>
<proteinExistence type="predicted"/>
<sequence>PAFENKSVMQKGRMVNAATVVLHDHPPRATGDHTQQPLRLPKKKTRKKKKKGAFLKRRKTDAQSTSGR</sequence>
<accession>A0A9P6IJC3</accession>
<reference evidence="2" key="1">
    <citation type="journal article" date="2020" name="Fungal Divers.">
        <title>Resolving the Mortierellaceae phylogeny through synthesis of multi-gene phylogenetics and phylogenomics.</title>
        <authorList>
            <person name="Vandepol N."/>
            <person name="Liber J."/>
            <person name="Desiro A."/>
            <person name="Na H."/>
            <person name="Kennedy M."/>
            <person name="Barry K."/>
            <person name="Grigoriev I.V."/>
            <person name="Miller A.N."/>
            <person name="O'Donnell K."/>
            <person name="Stajich J.E."/>
            <person name="Bonito G."/>
        </authorList>
    </citation>
    <scope>NUCLEOTIDE SEQUENCE</scope>
    <source>
        <strain evidence="2">MES-2147</strain>
    </source>
</reference>
<organism evidence="2 3">
    <name type="scientific">Modicella reniformis</name>
    <dbReference type="NCBI Taxonomy" id="1440133"/>
    <lineage>
        <taxon>Eukaryota</taxon>
        <taxon>Fungi</taxon>
        <taxon>Fungi incertae sedis</taxon>
        <taxon>Mucoromycota</taxon>
        <taxon>Mortierellomycotina</taxon>
        <taxon>Mortierellomycetes</taxon>
        <taxon>Mortierellales</taxon>
        <taxon>Mortierellaceae</taxon>
        <taxon>Modicella</taxon>
    </lineage>
</organism>
<keyword evidence="3" id="KW-1185">Reference proteome</keyword>
<name>A0A9P6IJC3_9FUNG</name>
<feature type="region of interest" description="Disordered" evidence="1">
    <location>
        <begin position="24"/>
        <end position="68"/>
    </location>
</feature>